<gene>
    <name evidence="2" type="ordered locus">CHU_0137</name>
</gene>
<organism evidence="2 3">
    <name type="scientific">Cytophaga hutchinsonii (strain ATCC 33406 / DSM 1761 / CIP 103989 / NBRC 15051 / NCIMB 9469 / D465)</name>
    <dbReference type="NCBI Taxonomy" id="269798"/>
    <lineage>
        <taxon>Bacteria</taxon>
        <taxon>Pseudomonadati</taxon>
        <taxon>Bacteroidota</taxon>
        <taxon>Cytophagia</taxon>
        <taxon>Cytophagales</taxon>
        <taxon>Cytophagaceae</taxon>
        <taxon>Cytophaga</taxon>
    </lineage>
</organism>
<dbReference type="KEGG" id="chu:CHU_0137"/>
<dbReference type="RefSeq" id="WP_011583546.1">
    <property type="nucleotide sequence ID" value="NC_008255.1"/>
</dbReference>
<reference evidence="2 3" key="1">
    <citation type="journal article" date="2007" name="Appl. Environ. Microbiol.">
        <title>Genome sequence of the cellulolytic gliding bacterium Cytophaga hutchinsonii.</title>
        <authorList>
            <person name="Xie G."/>
            <person name="Bruce D.C."/>
            <person name="Challacombe J.F."/>
            <person name="Chertkov O."/>
            <person name="Detter J.C."/>
            <person name="Gilna P."/>
            <person name="Han C.S."/>
            <person name="Lucas S."/>
            <person name="Misra M."/>
            <person name="Myers G.L."/>
            <person name="Richardson P."/>
            <person name="Tapia R."/>
            <person name="Thayer N."/>
            <person name="Thompson L.S."/>
            <person name="Brettin T.S."/>
            <person name="Henrissat B."/>
            <person name="Wilson D.B."/>
            <person name="McBride M.J."/>
        </authorList>
    </citation>
    <scope>NUCLEOTIDE SEQUENCE [LARGE SCALE GENOMIC DNA]</scope>
    <source>
        <strain evidence="3">ATCC 33406 / DSM 1761 / CIP 103989 / NBRC 15051 / NCIMB 9469 / D465</strain>
    </source>
</reference>
<evidence type="ECO:0008006" key="4">
    <source>
        <dbReference type="Google" id="ProtNLM"/>
    </source>
</evidence>
<protein>
    <recommendedName>
        <fullName evidence="4">DUF4383 domain-containing protein</fullName>
    </recommendedName>
</protein>
<evidence type="ECO:0000313" key="3">
    <source>
        <dbReference type="Proteomes" id="UP000001822"/>
    </source>
</evidence>
<feature type="transmembrane region" description="Helical" evidence="1">
    <location>
        <begin position="67"/>
        <end position="89"/>
    </location>
</feature>
<keyword evidence="1" id="KW-0472">Membrane</keyword>
<evidence type="ECO:0000313" key="2">
    <source>
        <dbReference type="EMBL" id="ABG57430.1"/>
    </source>
</evidence>
<dbReference type="EMBL" id="CP000383">
    <property type="protein sequence ID" value="ABG57430.1"/>
    <property type="molecule type" value="Genomic_DNA"/>
</dbReference>
<feature type="transmembrane region" description="Helical" evidence="1">
    <location>
        <begin position="101"/>
        <end position="118"/>
    </location>
</feature>
<keyword evidence="3" id="KW-1185">Reference proteome</keyword>
<dbReference type="Proteomes" id="UP000001822">
    <property type="component" value="Chromosome"/>
</dbReference>
<dbReference type="AlphaFoldDB" id="A0A6N4SMD9"/>
<feature type="transmembrane region" description="Helical" evidence="1">
    <location>
        <begin position="9"/>
        <end position="28"/>
    </location>
</feature>
<accession>A0A6N4SMD9</accession>
<keyword evidence="1" id="KW-0812">Transmembrane</keyword>
<dbReference type="OrthoDB" id="9897477at2"/>
<name>A0A6N4SMD9_CYTH3</name>
<sequence>MTQYKNPNYWFLLLSAVLMTAIAVISYFCPSKLPFATEGVPIKLYRLNYGIIALMILLTNNLTAIRAYLIITGWIMIFFVVSTWINLPIEDVLHFTKQDNILHSNVGVISIFIGVIYSQTPTEKSL</sequence>
<evidence type="ECO:0000256" key="1">
    <source>
        <dbReference type="SAM" id="Phobius"/>
    </source>
</evidence>
<proteinExistence type="predicted"/>
<keyword evidence="1" id="KW-1133">Transmembrane helix</keyword>
<feature type="transmembrane region" description="Helical" evidence="1">
    <location>
        <begin position="40"/>
        <end position="60"/>
    </location>
</feature>